<dbReference type="PANTHER" id="PTHR42938:SF9">
    <property type="entry name" value="FORMATE DEHYDROGENASE 1"/>
    <property type="match status" value="1"/>
</dbReference>
<feature type="active site" evidence="5">
    <location>
        <position position="205"/>
    </location>
</feature>
<feature type="binding site" evidence="5">
    <location>
        <position position="67"/>
    </location>
    <ligand>
        <name>substrate</name>
    </ligand>
</feature>
<comment type="caution">
    <text evidence="5">Lacks conserved residue(s) required for the propagation of feature annotation.</text>
</comment>
<keyword evidence="10" id="KW-1185">Reference proteome</keyword>
<dbReference type="Gene3D" id="3.40.50.720">
    <property type="entry name" value="NAD(P)-binding Rossmann-like Domain"/>
    <property type="match status" value="2"/>
</dbReference>
<dbReference type="InterPro" id="IPR029753">
    <property type="entry name" value="D-isomer_DH_CS"/>
</dbReference>
<feature type="active site" description="Proton donor" evidence="5">
    <location>
        <position position="251"/>
    </location>
</feature>
<keyword evidence="4 5" id="KW-0664">Pyridoxine biosynthesis</keyword>
<comment type="catalytic activity">
    <reaction evidence="5">
        <text>4-phospho-D-erythronate + NAD(+) = (R)-3-hydroxy-2-oxo-4-phosphooxybutanoate + NADH + H(+)</text>
        <dbReference type="Rhea" id="RHEA:18829"/>
        <dbReference type="ChEBI" id="CHEBI:15378"/>
        <dbReference type="ChEBI" id="CHEBI:57540"/>
        <dbReference type="ChEBI" id="CHEBI:57945"/>
        <dbReference type="ChEBI" id="CHEBI:58538"/>
        <dbReference type="ChEBI" id="CHEBI:58766"/>
        <dbReference type="EC" id="1.1.1.290"/>
    </reaction>
</comment>
<dbReference type="GO" id="GO:0036001">
    <property type="term" value="P:'de novo' pyridoxal 5'-phosphate biosynthetic process"/>
    <property type="evidence" value="ECO:0007669"/>
    <property type="project" value="TreeGrafter"/>
</dbReference>
<dbReference type="PROSITE" id="PS00671">
    <property type="entry name" value="D_2_HYDROXYACID_DH_3"/>
    <property type="match status" value="1"/>
</dbReference>
<feature type="domain" description="Erythronate-4-phosphate dehydrogenase dimerisation" evidence="8">
    <location>
        <begin position="286"/>
        <end position="372"/>
    </location>
</feature>
<gene>
    <name evidence="5" type="primary">pdxB</name>
    <name evidence="9" type="ORF">RED65_09654</name>
</gene>
<name>Q1N6E5_9GAMM</name>
<comment type="subunit">
    <text evidence="5">Homodimer.</text>
</comment>
<dbReference type="Pfam" id="PF11890">
    <property type="entry name" value="DUF3410"/>
    <property type="match status" value="1"/>
</dbReference>
<dbReference type="PANTHER" id="PTHR42938">
    <property type="entry name" value="FORMATE DEHYDROGENASE 1"/>
    <property type="match status" value="1"/>
</dbReference>
<comment type="pathway">
    <text evidence="5">Cofactor biosynthesis; pyridoxine 5'-phosphate biosynthesis; pyridoxine 5'-phosphate from D-erythrose 4-phosphate: step 2/5.</text>
</comment>
<dbReference type="GO" id="GO:0046983">
    <property type="term" value="F:protein dimerization activity"/>
    <property type="evidence" value="ECO:0007669"/>
    <property type="project" value="InterPro"/>
</dbReference>
<protein>
    <recommendedName>
        <fullName evidence="5">Erythronate-4-phosphate dehydrogenase</fullName>
        <ecNumber evidence="5">1.1.1.290</ecNumber>
    </recommendedName>
</protein>
<comment type="caution">
    <text evidence="9">The sequence shown here is derived from an EMBL/GenBank/DDBJ whole genome shotgun (WGS) entry which is preliminary data.</text>
</comment>
<feature type="active site" evidence="5">
    <location>
        <position position="234"/>
    </location>
</feature>
<dbReference type="RefSeq" id="WP_007017068.1">
    <property type="nucleotide sequence ID" value="NZ_CH724113.1"/>
</dbReference>
<evidence type="ECO:0000256" key="1">
    <source>
        <dbReference type="ARBA" id="ARBA00022490"/>
    </source>
</evidence>
<proteinExistence type="inferred from homology"/>
<dbReference type="Pfam" id="PF02826">
    <property type="entry name" value="2-Hacid_dh_C"/>
    <property type="match status" value="1"/>
</dbReference>
<evidence type="ECO:0000313" key="9">
    <source>
        <dbReference type="EMBL" id="EAT13647.1"/>
    </source>
</evidence>
<dbReference type="GO" id="GO:0008615">
    <property type="term" value="P:pyridoxine biosynthetic process"/>
    <property type="evidence" value="ECO:0007669"/>
    <property type="project" value="UniProtKB-UniRule"/>
</dbReference>
<dbReference type="InterPro" id="IPR038251">
    <property type="entry name" value="PdxB_dimer_sf"/>
</dbReference>
<keyword evidence="2 5" id="KW-0560">Oxidoreductase</keyword>
<dbReference type="SUPFAM" id="SSF52283">
    <property type="entry name" value="Formate/glycerate dehydrogenase catalytic domain-like"/>
    <property type="match status" value="1"/>
</dbReference>
<dbReference type="InterPro" id="IPR006139">
    <property type="entry name" value="D-isomer_2_OHA_DH_cat_dom"/>
</dbReference>
<feature type="binding site" evidence="5">
    <location>
        <position position="46"/>
    </location>
    <ligand>
        <name>substrate</name>
    </ligand>
</feature>
<dbReference type="SUPFAM" id="SSF51735">
    <property type="entry name" value="NAD(P)-binding Rossmann-fold domains"/>
    <property type="match status" value="1"/>
</dbReference>
<dbReference type="AlphaFoldDB" id="Q1N6E5"/>
<evidence type="ECO:0000259" key="7">
    <source>
        <dbReference type="Pfam" id="PF02826"/>
    </source>
</evidence>
<dbReference type="Pfam" id="PF00389">
    <property type="entry name" value="2-Hacid_dh"/>
    <property type="match status" value="1"/>
</dbReference>
<feature type="binding site" evidence="5">
    <location>
        <position position="229"/>
    </location>
    <ligand>
        <name>NAD(+)</name>
        <dbReference type="ChEBI" id="CHEBI:57540"/>
    </ligand>
</feature>
<evidence type="ECO:0000313" key="10">
    <source>
        <dbReference type="Proteomes" id="UP000004263"/>
    </source>
</evidence>
<dbReference type="InterPro" id="IPR020921">
    <property type="entry name" value="Erythronate-4-P_DHase"/>
</dbReference>
<evidence type="ECO:0000256" key="3">
    <source>
        <dbReference type="ARBA" id="ARBA00023027"/>
    </source>
</evidence>
<evidence type="ECO:0000256" key="4">
    <source>
        <dbReference type="ARBA" id="ARBA00023096"/>
    </source>
</evidence>
<feature type="binding site" evidence="5">
    <location>
        <position position="254"/>
    </location>
    <ligand>
        <name>NAD(+)</name>
        <dbReference type="ChEBI" id="CHEBI:57540"/>
    </ligand>
</feature>
<comment type="subcellular location">
    <subcellularLocation>
        <location evidence="5">Cytoplasm</location>
    </subcellularLocation>
</comment>
<evidence type="ECO:0000256" key="2">
    <source>
        <dbReference type="ARBA" id="ARBA00023002"/>
    </source>
</evidence>
<keyword evidence="3 5" id="KW-0520">NAD</keyword>
<keyword evidence="1 5" id="KW-0963">Cytoplasm</keyword>
<dbReference type="GO" id="GO:0033711">
    <property type="term" value="F:4-phosphoerythronate dehydrogenase activity"/>
    <property type="evidence" value="ECO:0007669"/>
    <property type="project" value="UniProtKB-EC"/>
</dbReference>
<evidence type="ECO:0000259" key="6">
    <source>
        <dbReference type="Pfam" id="PF00389"/>
    </source>
</evidence>
<feature type="binding site" evidence="5">
    <location>
        <position position="255"/>
    </location>
    <ligand>
        <name>substrate</name>
    </ligand>
</feature>
<dbReference type="InterPro" id="IPR006140">
    <property type="entry name" value="D-isomer_DH_NAD-bd"/>
</dbReference>
<dbReference type="GO" id="GO:0005829">
    <property type="term" value="C:cytosol"/>
    <property type="evidence" value="ECO:0007669"/>
    <property type="project" value="TreeGrafter"/>
</dbReference>
<dbReference type="NCBIfam" id="NF001309">
    <property type="entry name" value="PRK00257.1"/>
    <property type="match status" value="1"/>
</dbReference>
<dbReference type="Proteomes" id="UP000004263">
    <property type="component" value="Unassembled WGS sequence"/>
</dbReference>
<evidence type="ECO:0000256" key="5">
    <source>
        <dbReference type="HAMAP-Rule" id="MF_01825"/>
    </source>
</evidence>
<evidence type="ECO:0000259" key="8">
    <source>
        <dbReference type="Pfam" id="PF11890"/>
    </source>
</evidence>
<dbReference type="CDD" id="cd12158">
    <property type="entry name" value="ErythrP_dh"/>
    <property type="match status" value="1"/>
</dbReference>
<feature type="domain" description="D-isomer specific 2-hydroxyacid dehydrogenase catalytic" evidence="6">
    <location>
        <begin position="34"/>
        <end position="254"/>
    </location>
</feature>
<dbReference type="EC" id="1.1.1.290" evidence="5"/>
<accession>Q1N6E5</accession>
<sequence>MKIVADENIPLLDGFFAPLCQDLVTLPGRKMSNADVADADILLVRSITKVDQALLQGSKVRFVGTCTIGTDHLDTDYLEQAGIKWANAPGCNAKAVVDYVLSCMLVISEMKQRSIRDMSVGIVGAGNVGGMLLETLTQVGVEAIAYDPNIEGLDSEELKTAVWQQDIVTLHTPITKEGEHKTFHLVDDARLSSMKPNAVLINSCRGAVIDNQALLRHIREVKTFSAILDVFEEEPSPNDELLTRCLLATPHIAGYSLDGKYQGSAMIYDALCEFLALPRRTKLEQLIPEAQLRKVSFSSESEEEFVLQKMIRSGYDVRDDHYRMKSLLGLSDEEKAKAFDLLRKNYPVRRDLNRLVASARNIRGNYMLEALGIKMKS</sequence>
<dbReference type="Gene3D" id="3.30.1370.170">
    <property type="match status" value="1"/>
</dbReference>
<comment type="similarity">
    <text evidence="5">Belongs to the D-isomer specific 2-hydroxyacid dehydrogenase family. PdxB subfamily.</text>
</comment>
<feature type="domain" description="D-isomer specific 2-hydroxyacid dehydrogenase NAD-binding" evidence="7">
    <location>
        <begin position="109"/>
        <end position="253"/>
    </location>
</feature>
<dbReference type="HAMAP" id="MF_01825">
    <property type="entry name" value="PdxB"/>
    <property type="match status" value="1"/>
</dbReference>
<dbReference type="InterPro" id="IPR036291">
    <property type="entry name" value="NAD(P)-bd_dom_sf"/>
</dbReference>
<dbReference type="STRING" id="207949.RED65_09654"/>
<feature type="binding site" evidence="5">
    <location>
        <position position="147"/>
    </location>
    <ligand>
        <name>NAD(+)</name>
        <dbReference type="ChEBI" id="CHEBI:57540"/>
    </ligand>
</feature>
<organism evidence="9 10">
    <name type="scientific">Bermanella marisrubri</name>
    <dbReference type="NCBI Taxonomy" id="207949"/>
    <lineage>
        <taxon>Bacteria</taxon>
        <taxon>Pseudomonadati</taxon>
        <taxon>Pseudomonadota</taxon>
        <taxon>Gammaproteobacteria</taxon>
        <taxon>Oceanospirillales</taxon>
        <taxon>Oceanospirillaceae</taxon>
        <taxon>Bermanella</taxon>
    </lineage>
</organism>
<dbReference type="InterPro" id="IPR024531">
    <property type="entry name" value="Erythronate-4-P_DHase_dimer"/>
</dbReference>
<feature type="binding site" evidence="5">
    <location>
        <position position="172"/>
    </location>
    <ligand>
        <name>NAD(+)</name>
        <dbReference type="ChEBI" id="CHEBI:57540"/>
    </ligand>
</feature>
<dbReference type="UniPathway" id="UPA00244">
    <property type="reaction ID" value="UER00310"/>
</dbReference>
<dbReference type="OrthoDB" id="9770208at2"/>
<reference evidence="9 10" key="1">
    <citation type="submission" date="2006-03" db="EMBL/GenBank/DDBJ databases">
        <authorList>
            <person name="Pinhassi J."/>
            <person name="Pedros-Alio C."/>
            <person name="Ferriera S."/>
            <person name="Johnson J."/>
            <person name="Kravitz S."/>
            <person name="Halpern A."/>
            <person name="Remington K."/>
            <person name="Beeson K."/>
            <person name="Tran B."/>
            <person name="Rogers Y.-H."/>
            <person name="Friedman R."/>
            <person name="Venter J.C."/>
        </authorList>
    </citation>
    <scope>NUCLEOTIDE SEQUENCE [LARGE SCALE GENOMIC DNA]</scope>
    <source>
        <strain evidence="9 10">RED65</strain>
    </source>
</reference>
<dbReference type="EMBL" id="AAQH01000001">
    <property type="protein sequence ID" value="EAT13647.1"/>
    <property type="molecule type" value="Genomic_DNA"/>
</dbReference>
<dbReference type="HOGENOM" id="CLU_019796_4_0_6"/>
<comment type="function">
    <text evidence="5">Catalyzes the oxidation of erythronate-4-phosphate to 3-hydroxy-2-oxo-4-phosphonooxybutanoate.</text>
</comment>
<dbReference type="GO" id="GO:0051287">
    <property type="term" value="F:NAD binding"/>
    <property type="evidence" value="ECO:0007669"/>
    <property type="project" value="InterPro"/>
</dbReference>